<proteinExistence type="predicted"/>
<sequence>MGGIIGLLISSVTSRLIAIPSPTEVTIRNKPGFLLSASTNELRGGGDVDIGVAGEEEEEESAKVEDGKKSYQVKDTALVLAIASLAQVPAPEPIFVPNLGSEASNNLDLLKRAVATSEQIKKHTTDLKKANQKIHAAIEEKNKALQDVAKLQKVASGEVFKKVFDRGYNRTGVLVMRMEPVRVRSEVKLEVDKITVALPAELQDLPEVYSSILLLDFNEEEYANQPPEDDVAQDKELEEGEGENAEDLEGGVGERDLAIPPEE</sequence>
<keyword evidence="1" id="KW-0175">Coiled coil</keyword>
<feature type="coiled-coil region" evidence="1">
    <location>
        <begin position="113"/>
        <end position="154"/>
    </location>
</feature>
<protein>
    <submittedName>
        <fullName evidence="3">Uncharacterized protein</fullName>
    </submittedName>
</protein>
<evidence type="ECO:0000256" key="1">
    <source>
        <dbReference type="SAM" id="Coils"/>
    </source>
</evidence>
<evidence type="ECO:0000313" key="4">
    <source>
        <dbReference type="Proteomes" id="UP000585474"/>
    </source>
</evidence>
<evidence type="ECO:0000256" key="2">
    <source>
        <dbReference type="SAM" id="MobiDB-lite"/>
    </source>
</evidence>
<dbReference type="EMBL" id="BJWL01000172">
    <property type="protein sequence ID" value="GFS32855.1"/>
    <property type="molecule type" value="Genomic_DNA"/>
</dbReference>
<dbReference type="Proteomes" id="UP000585474">
    <property type="component" value="Unassembled WGS sequence"/>
</dbReference>
<accession>A0A7J0DD98</accession>
<organism evidence="3 4">
    <name type="scientific">Actinidia rufa</name>
    <dbReference type="NCBI Taxonomy" id="165716"/>
    <lineage>
        <taxon>Eukaryota</taxon>
        <taxon>Viridiplantae</taxon>
        <taxon>Streptophyta</taxon>
        <taxon>Embryophyta</taxon>
        <taxon>Tracheophyta</taxon>
        <taxon>Spermatophyta</taxon>
        <taxon>Magnoliopsida</taxon>
        <taxon>eudicotyledons</taxon>
        <taxon>Gunneridae</taxon>
        <taxon>Pentapetalae</taxon>
        <taxon>asterids</taxon>
        <taxon>Ericales</taxon>
        <taxon>Actinidiaceae</taxon>
        <taxon>Actinidia</taxon>
    </lineage>
</organism>
<keyword evidence="4" id="KW-1185">Reference proteome</keyword>
<feature type="region of interest" description="Disordered" evidence="2">
    <location>
        <begin position="223"/>
        <end position="263"/>
    </location>
</feature>
<name>A0A7J0DD98_9ERIC</name>
<reference evidence="4" key="1">
    <citation type="submission" date="2019-07" db="EMBL/GenBank/DDBJ databases">
        <title>De Novo Assembly of kiwifruit Actinidia rufa.</title>
        <authorList>
            <person name="Sugita-Konishi S."/>
            <person name="Sato K."/>
            <person name="Mori E."/>
            <person name="Abe Y."/>
            <person name="Kisaki G."/>
            <person name="Hamano K."/>
            <person name="Suezawa K."/>
            <person name="Otani M."/>
            <person name="Fukuda T."/>
            <person name="Manabe T."/>
            <person name="Gomi K."/>
            <person name="Tabuchi M."/>
            <person name="Akimitsu K."/>
            <person name="Kataoka I."/>
        </authorList>
    </citation>
    <scope>NUCLEOTIDE SEQUENCE [LARGE SCALE GENOMIC DNA]</scope>
    <source>
        <strain evidence="4">cv. Fuchu</strain>
    </source>
</reference>
<gene>
    <name evidence="3" type="ORF">Acr_00g0025110</name>
</gene>
<comment type="caution">
    <text evidence="3">The sequence shown here is derived from an EMBL/GenBank/DDBJ whole genome shotgun (WGS) entry which is preliminary data.</text>
</comment>
<dbReference type="AlphaFoldDB" id="A0A7J0DD98"/>
<feature type="compositionally biased region" description="Acidic residues" evidence="2">
    <location>
        <begin position="223"/>
        <end position="249"/>
    </location>
</feature>
<evidence type="ECO:0000313" key="3">
    <source>
        <dbReference type="EMBL" id="GFS32855.1"/>
    </source>
</evidence>